<protein>
    <submittedName>
        <fullName evidence="1">Uncharacterized protein</fullName>
    </submittedName>
</protein>
<accession>A0A0E3MB23</accession>
<evidence type="ECO:0000313" key="1">
    <source>
        <dbReference type="EMBL" id="AKA71215.1"/>
    </source>
</evidence>
<dbReference type="HOGENOM" id="CLU_768850_0_0_9"/>
<organism evidence="1 2">
    <name type="scientific">Clostridium scatologenes</name>
    <dbReference type="NCBI Taxonomy" id="1548"/>
    <lineage>
        <taxon>Bacteria</taxon>
        <taxon>Bacillati</taxon>
        <taxon>Bacillota</taxon>
        <taxon>Clostridia</taxon>
        <taxon>Eubacteriales</taxon>
        <taxon>Clostridiaceae</taxon>
        <taxon>Clostridium</taxon>
    </lineage>
</organism>
<name>A0A0E3MB23_CLOSL</name>
<dbReference type="KEGG" id="csq:CSCA_4090"/>
<evidence type="ECO:0000313" key="2">
    <source>
        <dbReference type="Proteomes" id="UP000033115"/>
    </source>
</evidence>
<reference evidence="1 2" key="1">
    <citation type="journal article" date="2015" name="J. Biotechnol.">
        <title>Complete genome sequence of a malodorant-producing acetogen, Clostridium scatologenes ATCC 25775(T).</title>
        <authorList>
            <person name="Zhu Z."/>
            <person name="Guo T."/>
            <person name="Zheng H."/>
            <person name="Song T."/>
            <person name="Ouyang P."/>
            <person name="Xie J."/>
        </authorList>
    </citation>
    <scope>NUCLEOTIDE SEQUENCE [LARGE SCALE GENOMIC DNA]</scope>
    <source>
        <strain evidence="1 2">ATCC 25775</strain>
    </source>
</reference>
<sequence>MGINIIKKNTANNTGNTGTGGGTASIKQLVKLNVAAGHTSTIDNTANDNFKTMIDVYKLANPQGTQDIVKLLADFNNSESSNFSHSNNVVFDGDMKLKTNFTDTFQKERDLGTGTEYTLSFDKSLYKTVTGISNNDLNLNIQAIPQDELVVANSYIDLSGVQNIDKFTATGSEIKIVVNNGTNWFTWDGNNFTPIEANPSAVLANGIDINTFNNIPSNAWNDLLLTSKKVKFGYLLSMNNITDNVKASSLNVQIDLTGYYTKALAGTDYTINLKQSVIDVIFNSDGSYIVNYL</sequence>
<dbReference type="RefSeq" id="WP_029162323.1">
    <property type="nucleotide sequence ID" value="NZ_CP009933.1"/>
</dbReference>
<proteinExistence type="predicted"/>
<dbReference type="STRING" id="1548.CSCA_4090"/>
<dbReference type="AlphaFoldDB" id="A0A0E3MB23"/>
<gene>
    <name evidence="1" type="ORF">CSCA_4090</name>
</gene>
<keyword evidence="2" id="KW-1185">Reference proteome</keyword>
<dbReference type="Proteomes" id="UP000033115">
    <property type="component" value="Chromosome"/>
</dbReference>
<dbReference type="EMBL" id="CP009933">
    <property type="protein sequence ID" value="AKA71215.1"/>
    <property type="molecule type" value="Genomic_DNA"/>
</dbReference>